<dbReference type="AlphaFoldDB" id="A0A840FMN9"/>
<evidence type="ECO:0000313" key="2">
    <source>
        <dbReference type="Proteomes" id="UP000529795"/>
    </source>
</evidence>
<dbReference type="EMBL" id="JACIEV010000010">
    <property type="protein sequence ID" value="MBB4155188.1"/>
    <property type="molecule type" value="Genomic_DNA"/>
</dbReference>
<gene>
    <name evidence="1" type="ORF">GGQ80_003106</name>
</gene>
<evidence type="ECO:0000313" key="1">
    <source>
        <dbReference type="EMBL" id="MBB4155188.1"/>
    </source>
</evidence>
<comment type="caution">
    <text evidence="1">The sequence shown here is derived from an EMBL/GenBank/DDBJ whole genome shotgun (WGS) entry which is preliminary data.</text>
</comment>
<sequence length="131" mass="14177">MTGAMKPWWVIGSAAVALHGAPTDVGDVDILIDIEDVPRVFDALDIPVEAGRPDARFRSDVFSRWDAAPLPVELMAGLCLRDRSEWVPVSIGSRIGLGGVYVPTRAELIDLLHRFGRAKDLDRAEALGATS</sequence>
<keyword evidence="2" id="KW-1185">Reference proteome</keyword>
<evidence type="ECO:0008006" key="3">
    <source>
        <dbReference type="Google" id="ProtNLM"/>
    </source>
</evidence>
<name>A0A840FMN9_9SPHN</name>
<dbReference type="RefSeq" id="WP_183986459.1">
    <property type="nucleotide sequence ID" value="NZ_JACIEV010000010.1"/>
</dbReference>
<dbReference type="SUPFAM" id="SSF81301">
    <property type="entry name" value="Nucleotidyltransferase"/>
    <property type="match status" value="1"/>
</dbReference>
<dbReference type="InterPro" id="IPR043519">
    <property type="entry name" value="NT_sf"/>
</dbReference>
<dbReference type="Proteomes" id="UP000529795">
    <property type="component" value="Unassembled WGS sequence"/>
</dbReference>
<protein>
    <recommendedName>
        <fullName evidence="3">Nucleotidyltransferase domain-containing protein</fullName>
    </recommendedName>
</protein>
<reference evidence="1 2" key="1">
    <citation type="submission" date="2020-08" db="EMBL/GenBank/DDBJ databases">
        <title>Genomic Encyclopedia of Type Strains, Phase IV (KMG-IV): sequencing the most valuable type-strain genomes for metagenomic binning, comparative biology and taxonomic classification.</title>
        <authorList>
            <person name="Goeker M."/>
        </authorList>
    </citation>
    <scope>NUCLEOTIDE SEQUENCE [LARGE SCALE GENOMIC DNA]</scope>
    <source>
        <strain evidence="1 2">YC6723</strain>
    </source>
</reference>
<proteinExistence type="predicted"/>
<accession>A0A840FMN9</accession>
<dbReference type="Gene3D" id="3.30.460.40">
    <property type="match status" value="1"/>
</dbReference>
<organism evidence="1 2">
    <name type="scientific">Sphingomonas jinjuensis</name>
    <dbReference type="NCBI Taxonomy" id="535907"/>
    <lineage>
        <taxon>Bacteria</taxon>
        <taxon>Pseudomonadati</taxon>
        <taxon>Pseudomonadota</taxon>
        <taxon>Alphaproteobacteria</taxon>
        <taxon>Sphingomonadales</taxon>
        <taxon>Sphingomonadaceae</taxon>
        <taxon>Sphingomonas</taxon>
    </lineage>
</organism>